<keyword evidence="3" id="KW-0479">Metal-binding</keyword>
<evidence type="ECO:0000259" key="13">
    <source>
        <dbReference type="PROSITE" id="PS51156"/>
    </source>
</evidence>
<dbReference type="GO" id="GO:0006357">
    <property type="term" value="P:regulation of transcription by RNA polymerase II"/>
    <property type="evidence" value="ECO:0007669"/>
    <property type="project" value="TreeGrafter"/>
</dbReference>
<dbReference type="PROSITE" id="PS51156">
    <property type="entry name" value="ELM2"/>
    <property type="match status" value="1"/>
</dbReference>
<dbReference type="PROSITE" id="PS51293">
    <property type="entry name" value="SANT"/>
    <property type="match status" value="2"/>
</dbReference>
<evidence type="ECO:0000256" key="6">
    <source>
        <dbReference type="ARBA" id="ARBA00023015"/>
    </source>
</evidence>
<evidence type="ECO:0000256" key="12">
    <source>
        <dbReference type="SAM" id="MobiDB-lite"/>
    </source>
</evidence>
<dbReference type="InterPro" id="IPR049048">
    <property type="entry name" value="REST_helical"/>
</dbReference>
<dbReference type="InterPro" id="IPR017884">
    <property type="entry name" value="SANT_dom"/>
</dbReference>
<dbReference type="Gene3D" id="1.10.10.60">
    <property type="entry name" value="Homeodomain-like"/>
    <property type="match status" value="1"/>
</dbReference>
<evidence type="ECO:0000313" key="15">
    <source>
        <dbReference type="EMBL" id="GFY78426.1"/>
    </source>
</evidence>
<dbReference type="CDD" id="cd00167">
    <property type="entry name" value="SANT"/>
    <property type="match status" value="1"/>
</dbReference>
<organism evidence="15 16">
    <name type="scientific">Trichonephila inaurata madagascariensis</name>
    <dbReference type="NCBI Taxonomy" id="2747483"/>
    <lineage>
        <taxon>Eukaryota</taxon>
        <taxon>Metazoa</taxon>
        <taxon>Ecdysozoa</taxon>
        <taxon>Arthropoda</taxon>
        <taxon>Chelicerata</taxon>
        <taxon>Arachnida</taxon>
        <taxon>Araneae</taxon>
        <taxon>Araneomorphae</taxon>
        <taxon>Entelegynae</taxon>
        <taxon>Araneoidea</taxon>
        <taxon>Nephilidae</taxon>
        <taxon>Trichonephila</taxon>
        <taxon>Trichonephila inaurata</taxon>
    </lineage>
</organism>
<dbReference type="AlphaFoldDB" id="A0A8X7CRS1"/>
<keyword evidence="9" id="KW-0804">Transcription</keyword>
<evidence type="ECO:0000256" key="8">
    <source>
        <dbReference type="ARBA" id="ARBA00023125"/>
    </source>
</evidence>
<feature type="domain" description="SANT" evidence="14">
    <location>
        <begin position="116"/>
        <end position="167"/>
    </location>
</feature>
<dbReference type="SUPFAM" id="SSF46689">
    <property type="entry name" value="Homeodomain-like"/>
    <property type="match status" value="2"/>
</dbReference>
<accession>A0A8X7CRS1</accession>
<dbReference type="Pfam" id="PF20878">
    <property type="entry name" value="REST_helical"/>
    <property type="match status" value="1"/>
</dbReference>
<feature type="domain" description="ELM2" evidence="13">
    <location>
        <begin position="32"/>
        <end position="115"/>
    </location>
</feature>
<comment type="similarity">
    <text evidence="11">Belongs to the CoREST family.</text>
</comment>
<feature type="region of interest" description="Disordered" evidence="12">
    <location>
        <begin position="1"/>
        <end position="28"/>
    </location>
</feature>
<dbReference type="Gene3D" id="4.10.1240.50">
    <property type="match status" value="1"/>
</dbReference>
<sequence length="423" mass="48744">MPYRRKHRRGKVAEVSGSSGSEEISSSKMFKDSIKVGPEHQADIPNLIPEELCPKSENEKATLVWAPCSTIDDKILVDYVNETEKLGYTQEQSLGVLFWNANDLEKTRADISVYGPIPDFWSKEDKALFEEGIKIYGKNFSMIRRMLPDKPMKSVIEYYYSWKKTRHYTSVLDEREQLADGRRTEMLCSSDTINRSARKRKLPQDMYLNSDDLVATVSSANNEKNAFLRNVDLEIISLKRQIQNNKQDMSYLKQKACEGIDSYRPTEDEEQISDSWSSDEYLLAVQGIRRYGTDFKAIAEVIKVKNEEHVRNFYLNFREHLHRDKVLQEFLVTHGIAVKTEERINIFGDIPEFVRPCQSVRKQVEHRSSYVDKEDAEDGISDARAHGSMQEGRMAQRQHQLDLLEATDTAEGPTYGPGIDDTM</sequence>
<dbReference type="FunFam" id="1.10.10.60:FF:000012">
    <property type="entry name" value="Metastasis-associated 1 family, member 3"/>
    <property type="match status" value="1"/>
</dbReference>
<evidence type="ECO:0000256" key="3">
    <source>
        <dbReference type="ARBA" id="ARBA00022723"/>
    </source>
</evidence>
<dbReference type="SMART" id="SM01189">
    <property type="entry name" value="ELM2"/>
    <property type="match status" value="1"/>
</dbReference>
<evidence type="ECO:0000259" key="14">
    <source>
        <dbReference type="PROSITE" id="PS51293"/>
    </source>
</evidence>
<keyword evidence="16" id="KW-1185">Reference proteome</keyword>
<dbReference type="InterPro" id="IPR051066">
    <property type="entry name" value="Trans_reg/Corepressor"/>
</dbReference>
<evidence type="ECO:0000256" key="10">
    <source>
        <dbReference type="ARBA" id="ARBA00023242"/>
    </source>
</evidence>
<name>A0A8X7CRS1_9ARAC</name>
<comment type="subcellular location">
    <subcellularLocation>
        <location evidence="1">Nucleus</location>
    </subcellularLocation>
</comment>
<keyword evidence="10" id="KW-0539">Nucleus</keyword>
<evidence type="ECO:0000256" key="5">
    <source>
        <dbReference type="ARBA" id="ARBA00022833"/>
    </source>
</evidence>
<dbReference type="GO" id="GO:0008270">
    <property type="term" value="F:zinc ion binding"/>
    <property type="evidence" value="ECO:0007669"/>
    <property type="project" value="UniProtKB-KW"/>
</dbReference>
<feature type="compositionally biased region" description="Basic residues" evidence="12">
    <location>
        <begin position="1"/>
        <end position="10"/>
    </location>
</feature>
<feature type="domain" description="SANT" evidence="14">
    <location>
        <begin position="271"/>
        <end position="322"/>
    </location>
</feature>
<evidence type="ECO:0000313" key="16">
    <source>
        <dbReference type="Proteomes" id="UP000886998"/>
    </source>
</evidence>
<dbReference type="InterPro" id="IPR001005">
    <property type="entry name" value="SANT/Myb"/>
</dbReference>
<evidence type="ECO:0000256" key="7">
    <source>
        <dbReference type="ARBA" id="ARBA00023054"/>
    </source>
</evidence>
<comment type="caution">
    <text evidence="15">The sequence shown here is derived from an EMBL/GenBank/DDBJ whole genome shotgun (WGS) entry which is preliminary data.</text>
</comment>
<evidence type="ECO:0000256" key="11">
    <source>
        <dbReference type="ARBA" id="ARBA00038011"/>
    </source>
</evidence>
<dbReference type="GO" id="GO:0005667">
    <property type="term" value="C:transcription regulator complex"/>
    <property type="evidence" value="ECO:0007669"/>
    <property type="project" value="TreeGrafter"/>
</dbReference>
<dbReference type="InterPro" id="IPR000949">
    <property type="entry name" value="ELM2_dom"/>
</dbReference>
<dbReference type="Proteomes" id="UP000886998">
    <property type="component" value="Unassembled WGS sequence"/>
</dbReference>
<keyword evidence="7" id="KW-0175">Coiled coil</keyword>
<dbReference type="GO" id="GO:0003714">
    <property type="term" value="F:transcription corepressor activity"/>
    <property type="evidence" value="ECO:0007669"/>
    <property type="project" value="TreeGrafter"/>
</dbReference>
<dbReference type="EMBL" id="BMAV01022992">
    <property type="protein sequence ID" value="GFY78426.1"/>
    <property type="molecule type" value="Genomic_DNA"/>
</dbReference>
<dbReference type="PANTHER" id="PTHR16089">
    <property type="entry name" value="REST COREPRESSOR COREST PROTEIN-RELATED"/>
    <property type="match status" value="1"/>
</dbReference>
<dbReference type="OrthoDB" id="10064338at2759"/>
<evidence type="ECO:0000256" key="9">
    <source>
        <dbReference type="ARBA" id="ARBA00023163"/>
    </source>
</evidence>
<proteinExistence type="inferred from homology"/>
<dbReference type="InterPro" id="IPR009057">
    <property type="entry name" value="Homeodomain-like_sf"/>
</dbReference>
<dbReference type="GO" id="GO:0000118">
    <property type="term" value="C:histone deacetylase complex"/>
    <property type="evidence" value="ECO:0007669"/>
    <property type="project" value="TreeGrafter"/>
</dbReference>
<dbReference type="GO" id="GO:0003677">
    <property type="term" value="F:DNA binding"/>
    <property type="evidence" value="ECO:0007669"/>
    <property type="project" value="UniProtKB-KW"/>
</dbReference>
<evidence type="ECO:0000256" key="4">
    <source>
        <dbReference type="ARBA" id="ARBA00022771"/>
    </source>
</evidence>
<evidence type="ECO:0000256" key="2">
    <source>
        <dbReference type="ARBA" id="ARBA00022491"/>
    </source>
</evidence>
<gene>
    <name evidence="15" type="primary">RCOR3</name>
    <name evidence="15" type="ORF">TNIN_264671</name>
</gene>
<keyword evidence="8" id="KW-0238">DNA-binding</keyword>
<dbReference type="SMART" id="SM00717">
    <property type="entry name" value="SANT"/>
    <property type="match status" value="2"/>
</dbReference>
<reference evidence="15" key="1">
    <citation type="submission" date="2020-08" db="EMBL/GenBank/DDBJ databases">
        <title>Multicomponent nature underlies the extraordinary mechanical properties of spider dragline silk.</title>
        <authorList>
            <person name="Kono N."/>
            <person name="Nakamura H."/>
            <person name="Mori M."/>
            <person name="Yoshida Y."/>
            <person name="Ohtoshi R."/>
            <person name="Malay A.D."/>
            <person name="Moran D.A.P."/>
            <person name="Tomita M."/>
            <person name="Numata K."/>
            <person name="Arakawa K."/>
        </authorList>
    </citation>
    <scope>NUCLEOTIDE SEQUENCE</scope>
</reference>
<dbReference type="Pfam" id="PF01448">
    <property type="entry name" value="ELM2"/>
    <property type="match status" value="1"/>
</dbReference>
<dbReference type="Gene3D" id="1.20.58.1880">
    <property type="match status" value="1"/>
</dbReference>
<dbReference type="PANTHER" id="PTHR16089:SF28">
    <property type="entry name" value="REST COREPRESSOR"/>
    <property type="match status" value="1"/>
</dbReference>
<protein>
    <submittedName>
        <fullName evidence="15">REST corepressor 3</fullName>
    </submittedName>
</protein>
<evidence type="ECO:0000256" key="1">
    <source>
        <dbReference type="ARBA" id="ARBA00004123"/>
    </source>
</evidence>
<keyword evidence="6" id="KW-0805">Transcription regulation</keyword>
<feature type="compositionally biased region" description="Low complexity" evidence="12">
    <location>
        <begin position="16"/>
        <end position="27"/>
    </location>
</feature>
<keyword evidence="4" id="KW-0863">Zinc-finger</keyword>
<keyword evidence="2" id="KW-0678">Repressor</keyword>
<keyword evidence="5" id="KW-0862">Zinc</keyword>
<dbReference type="Pfam" id="PF00249">
    <property type="entry name" value="Myb_DNA-binding"/>
    <property type="match status" value="2"/>
</dbReference>